<feature type="compositionally biased region" description="Low complexity" evidence="1">
    <location>
        <begin position="76"/>
        <end position="99"/>
    </location>
</feature>
<evidence type="ECO:0000313" key="4">
    <source>
        <dbReference type="Proteomes" id="UP000004980"/>
    </source>
</evidence>
<dbReference type="AlphaFoldDB" id="A0AAN1JAG6"/>
<dbReference type="EMBL" id="AKAU01000092">
    <property type="protein sequence ID" value="EIM99874.1"/>
    <property type="molecule type" value="Genomic_DNA"/>
</dbReference>
<dbReference type="Proteomes" id="UP000236649">
    <property type="component" value="Chromosome 2"/>
</dbReference>
<proteinExistence type="predicted"/>
<dbReference type="Proteomes" id="UP000004980">
    <property type="component" value="Unassembled WGS sequence"/>
</dbReference>
<dbReference type="Pfam" id="PF08811">
    <property type="entry name" value="DUF1800"/>
    <property type="match status" value="1"/>
</dbReference>
<reference evidence="3 4" key="1">
    <citation type="journal article" date="2012" name="J. Bacteriol.">
        <title>Draft Genome Sequence of the Soil Bacterium Burkholderia terrae Strain BS001, Which Interacts with Fungal Surface Structures.</title>
        <authorList>
            <person name="Nazir R."/>
            <person name="Hansen M.A."/>
            <person name="Sorensen S."/>
            <person name="van Elsas J.D."/>
        </authorList>
    </citation>
    <scope>NUCLEOTIDE SEQUENCE [LARGE SCALE GENOMIC DNA]</scope>
    <source>
        <strain evidence="3 4">BS001</strain>
    </source>
</reference>
<reference evidence="2 5" key="2">
    <citation type="submission" date="2018-01" db="EMBL/GenBank/DDBJ databases">
        <title>Species boundaries and ecological features among Paraburkholderia terrae DSMZ17804T, P. hospita DSMZ17164T and P. caribensis DSMZ13236T.</title>
        <authorList>
            <person name="Pratama A.A."/>
        </authorList>
    </citation>
    <scope>NUCLEOTIDE SEQUENCE [LARGE SCALE GENOMIC DNA]</scope>
    <source>
        <strain evidence="2 5">DSM 17164</strain>
    </source>
</reference>
<keyword evidence="4" id="KW-1185">Reference proteome</keyword>
<gene>
    <name evidence="2" type="ORF">C2L64_18645</name>
    <name evidence="3" type="ORF">WQE_17384</name>
</gene>
<dbReference type="RefSeq" id="WP_007583006.1">
    <property type="nucleotide sequence ID" value="NZ_AKAU01000092.1"/>
</dbReference>
<dbReference type="KEGG" id="phs:C2L64_18645"/>
<feature type="region of interest" description="Disordered" evidence="1">
    <location>
        <begin position="76"/>
        <end position="119"/>
    </location>
</feature>
<name>A0AAN1JAG6_9BURK</name>
<protein>
    <submittedName>
        <fullName evidence="2">DUF1800 domain-containing protein</fullName>
    </submittedName>
</protein>
<evidence type="ECO:0000313" key="3">
    <source>
        <dbReference type="EMBL" id="EIM99874.1"/>
    </source>
</evidence>
<sequence length="507" mass="54453">MANSPAIMAPPLSTAAIALNRFGLGARADEAPPANPKNWLLAQIDAYQPMPAAWAAQPTSLAIAADLADERQQAMANPATNATASGANAASAPNLASNPDDARKAARQAANKAQRMETRDTYRAAVNARVASALTTPAPFIERLVHFWSNHFAVSIDKGRVAPFAGAFEAEAIRPHVLGRFEDMLVAVERHPAMQLFLDQTRSVGPDSVAALRAAQRNPNRKPGLNENLAREIMELHTLGVRSGYTQDDVTEFARAMTGWSIAAAQGPQANNASNAKNVNTAPPGAFMFRPQLHEPGTRTIMGRRYDQPGEGQTLAVLHDLSSAPATATHIATKLARHFVADNPSPDVVDQLATAFMRSRGDLPTVYRALIDSDAAWSPIAVKFKSPWEWTVSSMRGLGMHNLNDRERVVQMAPVLTQLGQQVWRPGSPAGYDDIAASWAAPDALVRRVEIAQRFAARVGDRLDARSLGQTLTAGSLSEPTQLAVSRAESASTALALLLVSPDFQRR</sequence>
<dbReference type="EMBL" id="CP026106">
    <property type="protein sequence ID" value="AUT70430.1"/>
    <property type="molecule type" value="Genomic_DNA"/>
</dbReference>
<evidence type="ECO:0000256" key="1">
    <source>
        <dbReference type="SAM" id="MobiDB-lite"/>
    </source>
</evidence>
<organism evidence="2 5">
    <name type="scientific">Paraburkholderia hospita</name>
    <dbReference type="NCBI Taxonomy" id="169430"/>
    <lineage>
        <taxon>Bacteria</taxon>
        <taxon>Pseudomonadati</taxon>
        <taxon>Pseudomonadota</taxon>
        <taxon>Betaproteobacteria</taxon>
        <taxon>Burkholderiales</taxon>
        <taxon>Burkholderiaceae</taxon>
        <taxon>Paraburkholderia</taxon>
    </lineage>
</organism>
<accession>A0AAN1JAG6</accession>
<evidence type="ECO:0000313" key="5">
    <source>
        <dbReference type="Proteomes" id="UP000236649"/>
    </source>
</evidence>
<evidence type="ECO:0000313" key="2">
    <source>
        <dbReference type="EMBL" id="AUT70430.1"/>
    </source>
</evidence>
<dbReference type="GeneID" id="55530347"/>
<dbReference type="InterPro" id="IPR014917">
    <property type="entry name" value="DUF1800"/>
</dbReference>